<sequence length="159" mass="18162">MRQATDILQQLLPEFSVYDCQRMQQMNMPFAGHLFFRNVVTQELLGDCEAPILYWMGKEIGETYHIHAAEDLILAFIQLGLGKLELTLCTARQIEYLLTHPHLTMQTTNRLERTLQFETGFIAGSIGKWLERESNATLTLLGKDKKKEPTAHIQVVISG</sequence>
<accession>A0A075R261</accession>
<dbReference type="AlphaFoldDB" id="A0A075R261"/>
<protein>
    <recommendedName>
        <fullName evidence="3">DUF2507 domain-containing protein</fullName>
    </recommendedName>
</protein>
<organism evidence="1 2">
    <name type="scientific">Brevibacillus laterosporus LMG 15441</name>
    <dbReference type="NCBI Taxonomy" id="1042163"/>
    <lineage>
        <taxon>Bacteria</taxon>
        <taxon>Bacillati</taxon>
        <taxon>Bacillota</taxon>
        <taxon>Bacilli</taxon>
        <taxon>Bacillales</taxon>
        <taxon>Paenibacillaceae</taxon>
        <taxon>Brevibacillus</taxon>
    </lineage>
</organism>
<dbReference type="KEGG" id="blr:BRLA_c011710"/>
<evidence type="ECO:0000313" key="2">
    <source>
        <dbReference type="Proteomes" id="UP000005850"/>
    </source>
</evidence>
<dbReference type="SUPFAM" id="SSF111126">
    <property type="entry name" value="Ligand-binding domain in the NO signalling and Golgi transport"/>
    <property type="match status" value="1"/>
</dbReference>
<name>A0A075R261_BRELA</name>
<dbReference type="RefSeq" id="WP_022584144.1">
    <property type="nucleotide sequence ID" value="NZ_CP007806.1"/>
</dbReference>
<gene>
    <name evidence="1" type="ORF">BRLA_c011710</name>
</gene>
<dbReference type="eggNOG" id="COG1719">
    <property type="taxonomic scope" value="Bacteria"/>
</dbReference>
<evidence type="ECO:0000313" key="1">
    <source>
        <dbReference type="EMBL" id="AIG25511.1"/>
    </source>
</evidence>
<reference evidence="1 2" key="1">
    <citation type="journal article" date="2011" name="J. Bacteriol.">
        <title>Genome sequence of Brevibacillus laterosporus LMG 15441, a pathogen of invertebrates.</title>
        <authorList>
            <person name="Djukic M."/>
            <person name="Poehlein A."/>
            <person name="Thurmer A."/>
            <person name="Daniel R."/>
        </authorList>
    </citation>
    <scope>NUCLEOTIDE SEQUENCE [LARGE SCALE GENOMIC DNA]</scope>
    <source>
        <strain evidence="1 2">LMG 15441</strain>
    </source>
</reference>
<dbReference type="STRING" id="1042163.BRLA_c011710"/>
<evidence type="ECO:0008006" key="3">
    <source>
        <dbReference type="Google" id="ProtNLM"/>
    </source>
</evidence>
<dbReference type="Proteomes" id="UP000005850">
    <property type="component" value="Chromosome"/>
</dbReference>
<dbReference type="HOGENOM" id="CLU_099404_0_0_9"/>
<dbReference type="Pfam" id="PF10702">
    <property type="entry name" value="DUF2507"/>
    <property type="match status" value="1"/>
</dbReference>
<dbReference type="InterPro" id="IPR019642">
    <property type="entry name" value="DUF2507"/>
</dbReference>
<dbReference type="InterPro" id="IPR024096">
    <property type="entry name" value="NO_sig/Golgi_transp_ligand-bd"/>
</dbReference>
<keyword evidence="2" id="KW-1185">Reference proteome</keyword>
<dbReference type="EMBL" id="CP007806">
    <property type="protein sequence ID" value="AIG25511.1"/>
    <property type="molecule type" value="Genomic_DNA"/>
</dbReference>
<dbReference type="Gene3D" id="3.30.1380.20">
    <property type="entry name" value="Trafficking protein particle complex subunit 3"/>
    <property type="match status" value="1"/>
</dbReference>
<proteinExistence type="predicted"/>